<dbReference type="STRING" id="1300342.I596_1287"/>
<reference evidence="1 2" key="1">
    <citation type="submission" date="2016-04" db="EMBL/GenBank/DDBJ databases">
        <title>Complete genome sequence of Dokdonella koreensis DS-123T.</title>
        <authorList>
            <person name="Kim J.F."/>
            <person name="Lee H."/>
            <person name="Kwak M.-J."/>
        </authorList>
    </citation>
    <scope>NUCLEOTIDE SEQUENCE [LARGE SCALE GENOMIC DNA]</scope>
    <source>
        <strain evidence="1 2">DS-123</strain>
    </source>
</reference>
<evidence type="ECO:0000313" key="1">
    <source>
        <dbReference type="EMBL" id="ANB17317.1"/>
    </source>
</evidence>
<evidence type="ECO:0000313" key="2">
    <source>
        <dbReference type="Proteomes" id="UP000076830"/>
    </source>
</evidence>
<accession>A0A160DSN5</accession>
<gene>
    <name evidence="1" type="ORF">I596_1287</name>
</gene>
<keyword evidence="2" id="KW-1185">Reference proteome</keyword>
<dbReference type="Proteomes" id="UP000076830">
    <property type="component" value="Chromosome"/>
</dbReference>
<dbReference type="EMBL" id="CP015249">
    <property type="protein sequence ID" value="ANB17317.1"/>
    <property type="molecule type" value="Genomic_DNA"/>
</dbReference>
<dbReference type="RefSeq" id="WP_067645437.1">
    <property type="nucleotide sequence ID" value="NZ_CP015249.1"/>
</dbReference>
<name>A0A160DSN5_9GAMM</name>
<dbReference type="AlphaFoldDB" id="A0A160DSN5"/>
<protein>
    <submittedName>
        <fullName evidence="1">Uncharacterized protein</fullName>
    </submittedName>
</protein>
<organism evidence="1 2">
    <name type="scientific">Dokdonella koreensis DS-123</name>
    <dbReference type="NCBI Taxonomy" id="1300342"/>
    <lineage>
        <taxon>Bacteria</taxon>
        <taxon>Pseudomonadati</taxon>
        <taxon>Pseudomonadota</taxon>
        <taxon>Gammaproteobacteria</taxon>
        <taxon>Lysobacterales</taxon>
        <taxon>Rhodanobacteraceae</taxon>
        <taxon>Dokdonella</taxon>
    </lineage>
</organism>
<proteinExistence type="predicted"/>
<dbReference type="KEGG" id="dko:I596_1287"/>
<sequence length="108" mass="12162">MVEGSTRFTAGGWGWVAGLLLAALPAGVRGQVPVAHEYLHAQWISRYDREACPAPPLLSDATVFDAHWRPCREPPWMAWGGSGDPGEIDPDGSRSRRMRWDERVFSWW</sequence>